<keyword evidence="7 15" id="KW-0645">Protease</keyword>
<comment type="function">
    <text evidence="3">Secreted tripeptidyl-peptidase which degrades proteins at acidic pHs and is involved in virulence.</text>
</comment>
<keyword evidence="18" id="KW-1185">Reference proteome</keyword>
<organism evidence="17 18">
    <name type="scientific">Hyaloscypha variabilis (strain UAMH 11265 / GT02V1 / F)</name>
    <name type="common">Meliniomyces variabilis</name>
    <dbReference type="NCBI Taxonomy" id="1149755"/>
    <lineage>
        <taxon>Eukaryota</taxon>
        <taxon>Fungi</taxon>
        <taxon>Dikarya</taxon>
        <taxon>Ascomycota</taxon>
        <taxon>Pezizomycotina</taxon>
        <taxon>Leotiomycetes</taxon>
        <taxon>Helotiales</taxon>
        <taxon>Hyaloscyphaceae</taxon>
        <taxon>Hyaloscypha</taxon>
        <taxon>Hyaloscypha variabilis</taxon>
    </lineage>
</organism>
<dbReference type="SMART" id="SM00944">
    <property type="entry name" value="Pro-kuma_activ"/>
    <property type="match status" value="1"/>
</dbReference>
<feature type="active site" description="Charge relay system" evidence="15">
    <location>
        <position position="501"/>
    </location>
</feature>
<protein>
    <recommendedName>
        <fullName evidence="5">tripeptidyl-peptidase II</fullName>
        <ecNumber evidence="5">3.4.14.10</ecNumber>
    </recommendedName>
</protein>
<keyword evidence="12" id="KW-0843">Virulence</keyword>
<feature type="domain" description="Peptidase S53" evidence="16">
    <location>
        <begin position="200"/>
        <end position="531"/>
    </location>
</feature>
<evidence type="ECO:0000313" key="17">
    <source>
        <dbReference type="EMBL" id="PMD30213.1"/>
    </source>
</evidence>
<dbReference type="SUPFAM" id="SSF54897">
    <property type="entry name" value="Protease propeptides/inhibitors"/>
    <property type="match status" value="1"/>
</dbReference>
<feature type="active site" description="Charge relay system" evidence="15">
    <location>
        <position position="269"/>
    </location>
</feature>
<keyword evidence="8" id="KW-0479">Metal-binding</keyword>
<evidence type="ECO:0000256" key="15">
    <source>
        <dbReference type="PROSITE-ProRule" id="PRU01032"/>
    </source>
</evidence>
<comment type="cofactor">
    <cofactor evidence="2">
        <name>Ca(2+)</name>
        <dbReference type="ChEBI" id="CHEBI:29108"/>
    </cofactor>
</comment>
<keyword evidence="6" id="KW-0964">Secreted</keyword>
<dbReference type="PANTHER" id="PTHR14218:SF32">
    <property type="entry name" value="TRIPEPTIDYL PEPTIDASE SED3 (AFU_ORTHOLOGUE AFUA_3G08930)"/>
    <property type="match status" value="1"/>
</dbReference>
<dbReference type="GO" id="GO:0008240">
    <property type="term" value="F:tripeptidyl-peptidase activity"/>
    <property type="evidence" value="ECO:0007669"/>
    <property type="project" value="UniProtKB-EC"/>
</dbReference>
<sequence>MAEPPPGMVSLVGSGRTRASSSRLIEAFPDNEIVSVNLVLRLPLGAPPLPDLSYRGNLASSRRSFLTREEYAETYSATAADLKTVSDFVTGHGLEITETNAATRNVSVKGTARQFNTAFGIELNRYESPLPPRRVCPHLSSHPGDGDGDGEAPATHIHRGFDGLVNLPAALSGVVIAVIGLDNRSRGGPCGDGNPPGADAITVSQALSLYNFPQTEAEGEIIGIIAFGGYDPSDLQQYFGANNVPAITDVPLEVDGAVYSNPGTGIGYEITADVCIAGAAAPGAAINTYWTVASELGWQTFLNRVLRPPIGAIEQPPTVVSLSFVISFADDPTYEDPVTGSEFGSSSDPASIPGALSAIFQALASIGVNVFAATDDFGADAELQGNTSSSQPHVLYPPSDPSLIACGGTMVGQQNGSPTLSSEYIWSDLYQANLLWSGATGGGASHNFPNPSYQAQAGITTVVDSNGTSYNNRFIPDVSGMVLFKTFHQNTTPFPDFLGTSCIAPFYAGLAARIQSAFGFSPVSVAKVRLD</sequence>
<evidence type="ECO:0000256" key="7">
    <source>
        <dbReference type="ARBA" id="ARBA00022670"/>
    </source>
</evidence>
<name>A0A2J6QVB8_HYAVF</name>
<dbReference type="InterPro" id="IPR036852">
    <property type="entry name" value="Peptidase_S8/S53_dom_sf"/>
</dbReference>
<dbReference type="GO" id="GO:0006508">
    <property type="term" value="P:proteolysis"/>
    <property type="evidence" value="ECO:0007669"/>
    <property type="project" value="UniProtKB-KW"/>
</dbReference>
<keyword evidence="9 15" id="KW-0378">Hydrolase</keyword>
<evidence type="ECO:0000256" key="8">
    <source>
        <dbReference type="ARBA" id="ARBA00022723"/>
    </source>
</evidence>
<dbReference type="InterPro" id="IPR015366">
    <property type="entry name" value="S53_propep"/>
</dbReference>
<evidence type="ECO:0000256" key="2">
    <source>
        <dbReference type="ARBA" id="ARBA00001913"/>
    </source>
</evidence>
<evidence type="ECO:0000256" key="1">
    <source>
        <dbReference type="ARBA" id="ARBA00001910"/>
    </source>
</evidence>
<evidence type="ECO:0000256" key="12">
    <source>
        <dbReference type="ARBA" id="ARBA00023026"/>
    </source>
</evidence>
<dbReference type="PANTHER" id="PTHR14218">
    <property type="entry name" value="PROTEASE S8 TRIPEPTIDYL PEPTIDASE I CLN2"/>
    <property type="match status" value="1"/>
</dbReference>
<keyword evidence="11" id="KW-0106">Calcium</keyword>
<dbReference type="InterPro" id="IPR050819">
    <property type="entry name" value="Tripeptidyl-peptidase_I"/>
</dbReference>
<evidence type="ECO:0000256" key="5">
    <source>
        <dbReference type="ARBA" id="ARBA00012462"/>
    </source>
</evidence>
<dbReference type="InterPro" id="IPR030400">
    <property type="entry name" value="Sedolisin_dom"/>
</dbReference>
<gene>
    <name evidence="17" type="ORF">L207DRAFT_520334</name>
</gene>
<dbReference type="GO" id="GO:0004252">
    <property type="term" value="F:serine-type endopeptidase activity"/>
    <property type="evidence" value="ECO:0007669"/>
    <property type="project" value="UniProtKB-UniRule"/>
</dbReference>
<dbReference type="STRING" id="1149755.A0A2J6QVB8"/>
<dbReference type="Proteomes" id="UP000235786">
    <property type="component" value="Unassembled WGS sequence"/>
</dbReference>
<reference evidence="17 18" key="1">
    <citation type="submission" date="2016-04" db="EMBL/GenBank/DDBJ databases">
        <title>A degradative enzymes factory behind the ericoid mycorrhizal symbiosis.</title>
        <authorList>
            <consortium name="DOE Joint Genome Institute"/>
            <person name="Martino E."/>
            <person name="Morin E."/>
            <person name="Grelet G."/>
            <person name="Kuo A."/>
            <person name="Kohler A."/>
            <person name="Daghino S."/>
            <person name="Barry K."/>
            <person name="Choi C."/>
            <person name="Cichocki N."/>
            <person name="Clum A."/>
            <person name="Copeland A."/>
            <person name="Hainaut M."/>
            <person name="Haridas S."/>
            <person name="Labutti K."/>
            <person name="Lindquist E."/>
            <person name="Lipzen A."/>
            <person name="Khouja H.-R."/>
            <person name="Murat C."/>
            <person name="Ohm R."/>
            <person name="Olson A."/>
            <person name="Spatafora J."/>
            <person name="Veneault-Fourrey C."/>
            <person name="Henrissat B."/>
            <person name="Grigoriev I."/>
            <person name="Martin F."/>
            <person name="Perotto S."/>
        </authorList>
    </citation>
    <scope>NUCLEOTIDE SEQUENCE [LARGE SCALE GENOMIC DNA]</scope>
    <source>
        <strain evidence="17 18">F</strain>
    </source>
</reference>
<dbReference type="CDD" id="cd11377">
    <property type="entry name" value="Pro-peptidase_S53"/>
    <property type="match status" value="1"/>
</dbReference>
<keyword evidence="10 15" id="KW-0720">Serine protease</keyword>
<proteinExistence type="predicted"/>
<dbReference type="GO" id="GO:0046872">
    <property type="term" value="F:metal ion binding"/>
    <property type="evidence" value="ECO:0007669"/>
    <property type="project" value="UniProtKB-KW"/>
</dbReference>
<dbReference type="Gene3D" id="3.40.50.200">
    <property type="entry name" value="Peptidase S8/S53 domain"/>
    <property type="match status" value="1"/>
</dbReference>
<comment type="subcellular location">
    <subcellularLocation>
        <location evidence="4">Secreted</location>
        <location evidence="4">Extracellular space</location>
    </subcellularLocation>
</comment>
<dbReference type="AlphaFoldDB" id="A0A2J6QVB8"/>
<evidence type="ECO:0000256" key="14">
    <source>
        <dbReference type="ARBA" id="ARBA00023180"/>
    </source>
</evidence>
<keyword evidence="13" id="KW-0865">Zymogen</keyword>
<dbReference type="OrthoDB" id="409122at2759"/>
<evidence type="ECO:0000256" key="11">
    <source>
        <dbReference type="ARBA" id="ARBA00022837"/>
    </source>
</evidence>
<evidence type="ECO:0000256" key="9">
    <source>
        <dbReference type="ARBA" id="ARBA00022801"/>
    </source>
</evidence>
<evidence type="ECO:0000256" key="3">
    <source>
        <dbReference type="ARBA" id="ARBA00002451"/>
    </source>
</evidence>
<comment type="catalytic activity">
    <reaction evidence="1">
        <text>Release of an N-terminal tripeptide from a polypeptide.</text>
        <dbReference type="EC" id="3.4.14.10"/>
    </reaction>
</comment>
<dbReference type="EC" id="3.4.14.10" evidence="5"/>
<feature type="active site" description="Charge relay system" evidence="15">
    <location>
        <position position="273"/>
    </location>
</feature>
<dbReference type="SUPFAM" id="SSF52743">
    <property type="entry name" value="Subtilisin-like"/>
    <property type="match status" value="1"/>
</dbReference>
<dbReference type="GO" id="GO:0005576">
    <property type="term" value="C:extracellular region"/>
    <property type="evidence" value="ECO:0007669"/>
    <property type="project" value="UniProtKB-SubCell"/>
</dbReference>
<accession>A0A2J6QVB8</accession>
<evidence type="ECO:0000256" key="10">
    <source>
        <dbReference type="ARBA" id="ARBA00022825"/>
    </source>
</evidence>
<dbReference type="EMBL" id="KZ613968">
    <property type="protein sequence ID" value="PMD30213.1"/>
    <property type="molecule type" value="Genomic_DNA"/>
</dbReference>
<comment type="caution">
    <text evidence="15">Lacks conserved residue(s) required for the propagation of feature annotation.</text>
</comment>
<evidence type="ECO:0000259" key="16">
    <source>
        <dbReference type="PROSITE" id="PS51695"/>
    </source>
</evidence>
<evidence type="ECO:0000256" key="13">
    <source>
        <dbReference type="ARBA" id="ARBA00023145"/>
    </source>
</evidence>
<dbReference type="PROSITE" id="PS51695">
    <property type="entry name" value="SEDOLISIN"/>
    <property type="match status" value="1"/>
</dbReference>
<evidence type="ECO:0000256" key="4">
    <source>
        <dbReference type="ARBA" id="ARBA00004239"/>
    </source>
</evidence>
<evidence type="ECO:0000313" key="18">
    <source>
        <dbReference type="Proteomes" id="UP000235786"/>
    </source>
</evidence>
<dbReference type="Pfam" id="PF09286">
    <property type="entry name" value="Pro-kuma_activ"/>
    <property type="match status" value="1"/>
</dbReference>
<evidence type="ECO:0000256" key="6">
    <source>
        <dbReference type="ARBA" id="ARBA00022525"/>
    </source>
</evidence>
<keyword evidence="14" id="KW-0325">Glycoprotein</keyword>